<dbReference type="Gene3D" id="3.20.20.150">
    <property type="entry name" value="Divalent-metal-dependent TIM barrel enzymes"/>
    <property type="match status" value="1"/>
</dbReference>
<evidence type="ECO:0000313" key="2">
    <source>
        <dbReference type="EMBL" id="SVB37560.1"/>
    </source>
</evidence>
<dbReference type="PANTHER" id="PTHR12110">
    <property type="entry name" value="HYDROXYPYRUVATE ISOMERASE"/>
    <property type="match status" value="1"/>
</dbReference>
<dbReference type="SUPFAM" id="SSF51658">
    <property type="entry name" value="Xylose isomerase-like"/>
    <property type="match status" value="1"/>
</dbReference>
<dbReference type="InterPro" id="IPR013022">
    <property type="entry name" value="Xyl_isomerase-like_TIM-brl"/>
</dbReference>
<evidence type="ECO:0000259" key="1">
    <source>
        <dbReference type="Pfam" id="PF01261"/>
    </source>
</evidence>
<dbReference type="InterPro" id="IPR036237">
    <property type="entry name" value="Xyl_isomerase-like_sf"/>
</dbReference>
<dbReference type="AlphaFoldDB" id="A0A382DGE7"/>
<feature type="domain" description="Xylose isomerase-like TIM barrel" evidence="1">
    <location>
        <begin position="31"/>
        <end position="277"/>
    </location>
</feature>
<dbReference type="PANTHER" id="PTHR12110:SF41">
    <property type="entry name" value="INOSOSE DEHYDRATASE"/>
    <property type="match status" value="1"/>
</dbReference>
<proteinExistence type="predicted"/>
<dbReference type="InterPro" id="IPR030823">
    <property type="entry name" value="IolE/MocC"/>
</dbReference>
<name>A0A382DGE7_9ZZZZ</name>
<dbReference type="InterPro" id="IPR050312">
    <property type="entry name" value="IolE/XylAMocC-like"/>
</dbReference>
<dbReference type="NCBIfam" id="TIGR04379">
    <property type="entry name" value="myo_inos_iolE"/>
    <property type="match status" value="1"/>
</dbReference>
<dbReference type="EMBL" id="UINC01039289">
    <property type="protein sequence ID" value="SVB37560.1"/>
    <property type="molecule type" value="Genomic_DNA"/>
</dbReference>
<organism evidence="2">
    <name type="scientific">marine metagenome</name>
    <dbReference type="NCBI Taxonomy" id="408172"/>
    <lineage>
        <taxon>unclassified sequences</taxon>
        <taxon>metagenomes</taxon>
        <taxon>ecological metagenomes</taxon>
    </lineage>
</organism>
<reference evidence="2" key="1">
    <citation type="submission" date="2018-05" db="EMBL/GenBank/DDBJ databases">
        <authorList>
            <person name="Lanie J.A."/>
            <person name="Ng W.-L."/>
            <person name="Kazmierczak K.M."/>
            <person name="Andrzejewski T.M."/>
            <person name="Davidsen T.M."/>
            <person name="Wayne K.J."/>
            <person name="Tettelin H."/>
            <person name="Glass J.I."/>
            <person name="Rusch D."/>
            <person name="Podicherti R."/>
            <person name="Tsui H.-C.T."/>
            <person name="Winkler M.E."/>
        </authorList>
    </citation>
    <scope>NUCLEOTIDE SEQUENCE</scope>
</reference>
<dbReference type="Pfam" id="PF01261">
    <property type="entry name" value="AP_endonuc_2"/>
    <property type="match status" value="1"/>
</dbReference>
<sequence>MSVKLGIAPIAWSNDDMPELGGNTTLEQCLSEASQAGFIGIESGGKFPKTSEELIPILKKFNLNLCSGWYGANLRKNTVDEEKKSIQQQLRLFKDCNAPCIVFAEVFGSIQGNPNRKLSTRPKMDLEESKNYYKKISEIGKYLEDQGMPLAYHHHMGTVIENQEDTERLLENTHDSVKLTLDTGHMLFAQGNSEKILKNYSEKIIHIHCKDIRKNVLDNSLRKDLSFRGAFIEGAFTVPGDGCIDYQPLFNILKETNYSGWLVVEAEQDPAKANPFEYAKMGYKYLTDTLNKSNIEIFNN</sequence>
<accession>A0A382DGE7</accession>
<gene>
    <name evidence="2" type="ORF">METZ01_LOCUS190414</name>
</gene>
<protein>
    <recommendedName>
        <fullName evidence="1">Xylose isomerase-like TIM barrel domain-containing protein</fullName>
    </recommendedName>
</protein>